<keyword evidence="4" id="KW-1185">Reference proteome</keyword>
<dbReference type="InterPro" id="IPR038085">
    <property type="entry name" value="Rnp2-like_sf"/>
</dbReference>
<dbReference type="Pfam" id="PF01900">
    <property type="entry name" value="RNase_P_Rpp14"/>
    <property type="match status" value="1"/>
</dbReference>
<gene>
    <name evidence="3" type="ORF">C9374_002677</name>
</gene>
<dbReference type="RefSeq" id="XP_044550223.1">
    <property type="nucleotide sequence ID" value="XM_044692120.1"/>
</dbReference>
<dbReference type="SUPFAM" id="SSF160350">
    <property type="entry name" value="Rnp2-like"/>
    <property type="match status" value="1"/>
</dbReference>
<keyword evidence="2" id="KW-0819">tRNA processing</keyword>
<dbReference type="GeneID" id="68095132"/>
<dbReference type="PANTHER" id="PTHR48414:SF1">
    <property type="entry name" value="POP5 HOMOLOG, RIBONUCLEASE P_MRP SUBUNIT"/>
    <property type="match status" value="1"/>
</dbReference>
<dbReference type="Proteomes" id="UP000816034">
    <property type="component" value="Unassembled WGS sequence"/>
</dbReference>
<dbReference type="InterPro" id="IPR002759">
    <property type="entry name" value="Pop5/Rpp14/Rnp2-like"/>
</dbReference>
<dbReference type="GO" id="GO:0001682">
    <property type="term" value="P:tRNA 5'-leader removal"/>
    <property type="evidence" value="ECO:0007669"/>
    <property type="project" value="InterPro"/>
</dbReference>
<comment type="similarity">
    <text evidence="1">Belongs to the eukaryotic/archaeal RNase P protein component 2 family.</text>
</comment>
<comment type="caution">
    <text evidence="3">The sequence shown here is derived from an EMBL/GenBank/DDBJ whole genome shotgun (WGS) entry which is preliminary data.</text>
</comment>
<accession>A0AA88KM93</accession>
<dbReference type="PANTHER" id="PTHR48414">
    <property type="entry name" value="POP5 HOMOLOG, RIBONUCLEASE P_MRP SUBUNIT"/>
    <property type="match status" value="1"/>
</dbReference>
<dbReference type="Gene3D" id="3.30.70.3250">
    <property type="entry name" value="Ribonuclease P, Pop5 subunit"/>
    <property type="match status" value="1"/>
</dbReference>
<sequence>MLRTKNKRKKRVFVDYSKRKKQRYFLIEFIPLSSYHDPKSLGKKLQNNEFEKSFIPSTITSDLFLKQLQQIIEEWFGLYSLAHSMFSRFYQKFIYFNEKTGLAILACPWKLAPIMSTALSLIRVPTNKETFIVRTIFTSGSIKKCKRGAAQYQMKWINEKGALVNNIESLDANVALLSFDEPPGEDENEMNISESLIHSGTEHEEPQTDRFITLSTGETITNFIQLYLKTK</sequence>
<dbReference type="EMBL" id="PYSW02000016">
    <property type="protein sequence ID" value="KAG2386231.1"/>
    <property type="molecule type" value="Genomic_DNA"/>
</dbReference>
<dbReference type="GO" id="GO:0030677">
    <property type="term" value="C:ribonuclease P complex"/>
    <property type="evidence" value="ECO:0007669"/>
    <property type="project" value="InterPro"/>
</dbReference>
<evidence type="ECO:0000313" key="4">
    <source>
        <dbReference type="Proteomes" id="UP000816034"/>
    </source>
</evidence>
<dbReference type="AlphaFoldDB" id="A0AA88KM93"/>
<evidence type="ECO:0000256" key="1">
    <source>
        <dbReference type="ARBA" id="ARBA00010800"/>
    </source>
</evidence>
<proteinExistence type="inferred from homology"/>
<organism evidence="3 4">
    <name type="scientific">Naegleria lovaniensis</name>
    <name type="common">Amoeba</name>
    <dbReference type="NCBI Taxonomy" id="51637"/>
    <lineage>
        <taxon>Eukaryota</taxon>
        <taxon>Discoba</taxon>
        <taxon>Heterolobosea</taxon>
        <taxon>Tetramitia</taxon>
        <taxon>Eutetramitia</taxon>
        <taxon>Vahlkampfiidae</taxon>
        <taxon>Naegleria</taxon>
    </lineage>
</organism>
<evidence type="ECO:0000313" key="3">
    <source>
        <dbReference type="EMBL" id="KAG2386231.1"/>
    </source>
</evidence>
<name>A0AA88KM93_NAELO</name>
<reference evidence="3 4" key="1">
    <citation type="journal article" date="2018" name="BMC Genomics">
        <title>The genome of Naegleria lovaniensis, the basis for a comparative approach to unravel pathogenicity factors of the human pathogenic amoeba N. fowleri.</title>
        <authorList>
            <person name="Liechti N."/>
            <person name="Schurch N."/>
            <person name="Bruggmann R."/>
            <person name="Wittwer M."/>
        </authorList>
    </citation>
    <scope>NUCLEOTIDE SEQUENCE [LARGE SCALE GENOMIC DNA]</scope>
    <source>
        <strain evidence="3 4">ATCC 30569</strain>
    </source>
</reference>
<protein>
    <submittedName>
        <fullName evidence="3">Uncharacterized protein</fullName>
    </submittedName>
</protein>
<evidence type="ECO:0000256" key="2">
    <source>
        <dbReference type="ARBA" id="ARBA00022694"/>
    </source>
</evidence>